<organism evidence="1 2">
    <name type="scientific">Streblomastix strix</name>
    <dbReference type="NCBI Taxonomy" id="222440"/>
    <lineage>
        <taxon>Eukaryota</taxon>
        <taxon>Metamonada</taxon>
        <taxon>Preaxostyla</taxon>
        <taxon>Oxymonadida</taxon>
        <taxon>Streblomastigidae</taxon>
        <taxon>Streblomastix</taxon>
    </lineage>
</organism>
<proteinExistence type="predicted"/>
<comment type="caution">
    <text evidence="1">The sequence shown here is derived from an EMBL/GenBank/DDBJ whole genome shotgun (WGS) entry which is preliminary data.</text>
</comment>
<evidence type="ECO:0000313" key="1">
    <source>
        <dbReference type="EMBL" id="KAA6383890.1"/>
    </source>
</evidence>
<dbReference type="EMBL" id="SNRW01006020">
    <property type="protein sequence ID" value="KAA6383890.1"/>
    <property type="molecule type" value="Genomic_DNA"/>
</dbReference>
<dbReference type="AlphaFoldDB" id="A0A5J4VMZ0"/>
<gene>
    <name evidence="1" type="ORF">EZS28_020581</name>
</gene>
<reference evidence="1 2" key="1">
    <citation type="submission" date="2019-03" db="EMBL/GenBank/DDBJ databases">
        <title>Single cell metagenomics reveals metabolic interactions within the superorganism composed of flagellate Streblomastix strix and complex community of Bacteroidetes bacteria on its surface.</title>
        <authorList>
            <person name="Treitli S.C."/>
            <person name="Kolisko M."/>
            <person name="Husnik F."/>
            <person name="Keeling P."/>
            <person name="Hampl V."/>
        </authorList>
    </citation>
    <scope>NUCLEOTIDE SEQUENCE [LARGE SCALE GENOMIC DNA]</scope>
    <source>
        <strain evidence="1">ST1C</strain>
    </source>
</reference>
<accession>A0A5J4VMZ0</accession>
<evidence type="ECO:0000313" key="2">
    <source>
        <dbReference type="Proteomes" id="UP000324800"/>
    </source>
</evidence>
<sequence>MGVKIPNGYVINAGNSVSFAGGTCGVAQINPNGNNYNQGIRISGSSTDNYGGIFLCCNPISTVGTYTGQRSIFVSSKGELWIGISTQVNQANQGLIISADGNKLSFNGSAIAGTGVTNVATNGSVNYSAGNPILWGTNSVGTEGAFYCDGAKVYWRAKFITLGSIPP</sequence>
<dbReference type="Proteomes" id="UP000324800">
    <property type="component" value="Unassembled WGS sequence"/>
</dbReference>
<name>A0A5J4VMZ0_9EUKA</name>
<protein>
    <submittedName>
        <fullName evidence="1">Uncharacterized protein</fullName>
    </submittedName>
</protein>